<dbReference type="InterPro" id="IPR008635">
    <property type="entry name" value="Coiled_stalk_dom"/>
</dbReference>
<dbReference type="SUPFAM" id="SSF101967">
    <property type="entry name" value="Adhesin YadA, collagen-binding domain"/>
    <property type="match status" value="5"/>
</dbReference>
<feature type="domain" description="Trimeric autotransporter adhesin YadA-like head" evidence="13">
    <location>
        <begin position="510"/>
        <end position="536"/>
    </location>
</feature>
<feature type="domain" description="Trimeric autotransporter adhesin YadA-like head" evidence="13">
    <location>
        <begin position="11"/>
        <end position="34"/>
    </location>
</feature>
<dbReference type="InterPro" id="IPR011049">
    <property type="entry name" value="Serralysin-like_metalloprot_C"/>
</dbReference>
<feature type="domain" description="Trimeric autotransporter adhesin YadA-like head" evidence="13">
    <location>
        <begin position="67"/>
        <end position="91"/>
    </location>
</feature>
<feature type="domain" description="Trimeric autotransporter adhesin YadA-like head" evidence="13">
    <location>
        <begin position="39"/>
        <end position="63"/>
    </location>
</feature>
<evidence type="ECO:0000313" key="16">
    <source>
        <dbReference type="Proteomes" id="UP000215861"/>
    </source>
</evidence>
<evidence type="ECO:0000256" key="2">
    <source>
        <dbReference type="ARBA" id="ARBA00004442"/>
    </source>
</evidence>
<feature type="domain" description="Trimeric autotransporter adhesin YadA-like stalk" evidence="14">
    <location>
        <begin position="629"/>
        <end position="668"/>
    </location>
</feature>
<feature type="domain" description="Trimeric autotransporter adhesin YadA-like stalk" evidence="14">
    <location>
        <begin position="464"/>
        <end position="500"/>
    </location>
</feature>
<feature type="domain" description="Trimeric autotransporter adhesin YadA-like head" evidence="13">
    <location>
        <begin position="559"/>
        <end position="580"/>
    </location>
</feature>
<dbReference type="Gene3D" id="1.20.5.2280">
    <property type="match status" value="1"/>
</dbReference>
<feature type="domain" description="Trimeric autotransporter adhesin YadA-like C-terminal membrane anchor" evidence="12">
    <location>
        <begin position="839"/>
        <end position="899"/>
    </location>
</feature>
<feature type="domain" description="Trimeric autotransporter adhesin YadA-like head" evidence="13">
    <location>
        <begin position="729"/>
        <end position="755"/>
    </location>
</feature>
<dbReference type="SUPFAM" id="SSF54523">
    <property type="entry name" value="Pili subunits"/>
    <property type="match status" value="1"/>
</dbReference>
<dbReference type="GO" id="GO:0009279">
    <property type="term" value="C:cell outer membrane"/>
    <property type="evidence" value="ECO:0007669"/>
    <property type="project" value="UniProtKB-SubCell"/>
</dbReference>
<proteinExistence type="inferred from homology"/>
<dbReference type="EMBL" id="NQKQ01000012">
    <property type="protein sequence ID" value="PAA11233.1"/>
    <property type="molecule type" value="Genomic_DNA"/>
</dbReference>
<dbReference type="InterPro" id="IPR045584">
    <property type="entry name" value="Pilin-like"/>
</dbReference>
<feature type="region of interest" description="Disordered" evidence="11">
    <location>
        <begin position="692"/>
        <end position="721"/>
    </location>
</feature>
<reference evidence="15 16" key="1">
    <citation type="submission" date="2017-08" db="EMBL/GenBank/DDBJ databases">
        <title>Genomic and metabolic characterisation of spoilage-associated Pseudomonas species.</title>
        <authorList>
            <person name="Stanborough T."/>
            <person name="Fegan N."/>
            <person name="Powell S.M."/>
            <person name="Singh T."/>
            <person name="Tamplin M.L."/>
            <person name="Chandry P.S."/>
        </authorList>
    </citation>
    <scope>NUCLEOTIDE SEQUENCE [LARGE SCALE GENOMIC DNA]</scope>
    <source>
        <strain evidence="15 16">F1801</strain>
    </source>
</reference>
<keyword evidence="8" id="KW-0653">Protein transport</keyword>
<feature type="domain" description="Trimeric autotransporter adhesin YadA-like stalk" evidence="14">
    <location>
        <begin position="162"/>
        <end position="205"/>
    </location>
</feature>
<feature type="non-terminal residue" evidence="15">
    <location>
        <position position="1"/>
    </location>
</feature>
<protein>
    <submittedName>
        <fullName evidence="15">Adhesin</fullName>
    </submittedName>
</protein>
<dbReference type="GO" id="GO:0009986">
    <property type="term" value="C:cell surface"/>
    <property type="evidence" value="ECO:0007669"/>
    <property type="project" value="UniProtKB-SubCell"/>
</dbReference>
<keyword evidence="4" id="KW-0813">Transport</keyword>
<evidence type="ECO:0000256" key="9">
    <source>
        <dbReference type="ARBA" id="ARBA00023136"/>
    </source>
</evidence>
<dbReference type="Gene3D" id="2.150.10.10">
    <property type="entry name" value="Serralysin-like metalloprotease, C-terminal"/>
    <property type="match status" value="5"/>
</dbReference>
<comment type="similarity">
    <text evidence="3">Belongs to the autotransporter-2 (AT-2) (TC 1.B.40) family.</text>
</comment>
<dbReference type="Pfam" id="PF05658">
    <property type="entry name" value="YadA_head"/>
    <property type="match status" value="10"/>
</dbReference>
<evidence type="ECO:0000256" key="6">
    <source>
        <dbReference type="ARBA" id="ARBA00022692"/>
    </source>
</evidence>
<evidence type="ECO:0000256" key="3">
    <source>
        <dbReference type="ARBA" id="ARBA00005848"/>
    </source>
</evidence>
<name>A0A267AF30_PSEFR</name>
<evidence type="ECO:0000256" key="7">
    <source>
        <dbReference type="ARBA" id="ARBA00022729"/>
    </source>
</evidence>
<dbReference type="RefSeq" id="WP_176464837.1">
    <property type="nucleotide sequence ID" value="NZ_NQKQ01000012.1"/>
</dbReference>
<evidence type="ECO:0000256" key="11">
    <source>
        <dbReference type="SAM" id="MobiDB-lite"/>
    </source>
</evidence>
<gene>
    <name evidence="15" type="ORF">CJU81_12550</name>
</gene>
<evidence type="ECO:0000259" key="14">
    <source>
        <dbReference type="Pfam" id="PF05662"/>
    </source>
</evidence>
<comment type="caution">
    <text evidence="15">The sequence shown here is derived from an EMBL/GenBank/DDBJ whole genome shotgun (WGS) entry which is preliminary data.</text>
</comment>
<dbReference type="AlphaFoldDB" id="A0A267AF30"/>
<evidence type="ECO:0000256" key="5">
    <source>
        <dbReference type="ARBA" id="ARBA00022452"/>
    </source>
</evidence>
<feature type="domain" description="Trimeric autotransporter adhesin YadA-like head" evidence="13">
    <location>
        <begin position="228"/>
        <end position="254"/>
    </location>
</feature>
<feature type="domain" description="Trimeric autotransporter adhesin YadA-like stalk" evidence="14">
    <location>
        <begin position="773"/>
        <end position="811"/>
    </location>
</feature>
<keyword evidence="5" id="KW-1134">Transmembrane beta strand</keyword>
<feature type="domain" description="Trimeric autotransporter adhesin YadA-like head" evidence="13">
    <location>
        <begin position="367"/>
        <end position="393"/>
    </location>
</feature>
<dbReference type="Gene3D" id="6.10.250.2040">
    <property type="match status" value="1"/>
</dbReference>
<evidence type="ECO:0000256" key="1">
    <source>
        <dbReference type="ARBA" id="ARBA00004241"/>
    </source>
</evidence>
<keyword evidence="9" id="KW-0472">Membrane</keyword>
<feature type="domain" description="Trimeric autotransporter adhesin YadA-like head" evidence="13">
    <location>
        <begin position="259"/>
        <end position="276"/>
    </location>
</feature>
<dbReference type="Proteomes" id="UP000215861">
    <property type="component" value="Unassembled WGS sequence"/>
</dbReference>
<dbReference type="Gene3D" id="3.30.1300.30">
    <property type="entry name" value="GSPII I/J protein-like"/>
    <property type="match status" value="1"/>
</dbReference>
<feature type="domain" description="Trimeric autotransporter adhesin YadA-like head" evidence="13">
    <location>
        <begin position="701"/>
        <end position="727"/>
    </location>
</feature>
<dbReference type="GO" id="GO:0015031">
    <property type="term" value="P:protein transport"/>
    <property type="evidence" value="ECO:0007669"/>
    <property type="project" value="UniProtKB-KW"/>
</dbReference>
<dbReference type="CDD" id="cd12820">
    <property type="entry name" value="LbR_YadA-like"/>
    <property type="match status" value="1"/>
</dbReference>
<dbReference type="Pfam" id="PF05662">
    <property type="entry name" value="YadA_stalk"/>
    <property type="match status" value="5"/>
</dbReference>
<dbReference type="InterPro" id="IPR005594">
    <property type="entry name" value="YadA_C"/>
</dbReference>
<evidence type="ECO:0000256" key="4">
    <source>
        <dbReference type="ARBA" id="ARBA00022448"/>
    </source>
</evidence>
<feature type="compositionally biased region" description="Low complexity" evidence="11">
    <location>
        <begin position="700"/>
        <end position="717"/>
    </location>
</feature>
<dbReference type="Pfam" id="PF03895">
    <property type="entry name" value="YadA_anchor"/>
    <property type="match status" value="1"/>
</dbReference>
<keyword evidence="6" id="KW-0812">Transmembrane</keyword>
<keyword evidence="10" id="KW-0998">Cell outer membrane</keyword>
<evidence type="ECO:0000256" key="10">
    <source>
        <dbReference type="ARBA" id="ARBA00023237"/>
    </source>
</evidence>
<dbReference type="Gene3D" id="2.60.40.4050">
    <property type="match status" value="2"/>
</dbReference>
<comment type="subcellular location">
    <subcellularLocation>
        <location evidence="2">Cell outer membrane</location>
    </subcellularLocation>
    <subcellularLocation>
        <location evidence="1">Cell surface</location>
    </subcellularLocation>
</comment>
<evidence type="ECO:0000313" key="15">
    <source>
        <dbReference type="EMBL" id="PAA11233.1"/>
    </source>
</evidence>
<sequence>ADAAIGTSATATGGKAVSIGAGNIATGNGAVAIGDPNTANGTGAVAMGADNTADGQGSVVLGNLNIATGQGSVALGNASQANSAGSVALGDAAIVAATATQGLALGSGATANNASDVALGAGSTTAAPAPTGSTTIGGVSYNFAGGSPNSVVSVGSVGQERQITNVAAGQLSASSTDAVNGSQLFATNQQVTTNTTNIASNTTAITNLNTGGGIKYFHTNSILTDSSATGTDSIAVGPNASAVNTNSIAIGNGAVANVDNSIALGNGSTTTAANATTGDTINGIAHIYAGGSPTGVLSVGSAGSERQITNVAAGRVSISSTDAVNGSQLFATNTTVDSLGSTVNNIVSNGTGIKYFHANSILADSSAAGVDSIAIGPQAQASAAQSLAAGAGALASAAGSLALGNLASVSVSGGVALGQGSVSDRVIAPASGTIAASSGTITYDTTDATLLGAVSLGTAGQYRQLINLADGTSAQDAVTLRQLGGAIGSLSSTSSLYFHANSVNPQDSLAIGQNTIAVGPATVVNADNGIGMGNNAVVSLAATGGIALGGNSQVLMASGVAIGTQAQAQSEQSVALGAGAVASHAASVALGSGSVTTVGAQAGYAATGLTTLQTSVGEVGVGTALGSRQITGVAAGSAPNDAVNVSQLGGAITQANHYTDTAVNNIGGNVSQVLNDVTNIKDGKDGMFQVNNTSALPKPSATGTDAAAGGAGSQASGNKSTAVGTNAMASAEKAVAVGHGANASGANSVALGADSTATRDNSVSVGAAGSERQITHVAAATQATDAVNFDQLNRSVTNVTNNATAYTDQRFSQLRNDLHKQDETLSAGIAGAMAMASLPQPYSPGASMTSLGAATYRGQAALAFGVSTISNNGRWVGKLQATSTTKGDLGLGVGIGYQW</sequence>
<evidence type="ECO:0000259" key="13">
    <source>
        <dbReference type="Pfam" id="PF05658"/>
    </source>
</evidence>
<dbReference type="InterPro" id="IPR008640">
    <property type="entry name" value="Adhesin_Head_dom"/>
</dbReference>
<feature type="domain" description="Trimeric autotransporter adhesin YadA-like stalk" evidence="14">
    <location>
        <begin position="307"/>
        <end position="350"/>
    </location>
</feature>
<organism evidence="15 16">
    <name type="scientific">Pseudomonas fragi</name>
    <dbReference type="NCBI Taxonomy" id="296"/>
    <lineage>
        <taxon>Bacteria</taxon>
        <taxon>Pseudomonadati</taxon>
        <taxon>Pseudomonadota</taxon>
        <taxon>Gammaproteobacteria</taxon>
        <taxon>Pseudomonadales</taxon>
        <taxon>Pseudomonadaceae</taxon>
        <taxon>Pseudomonas</taxon>
    </lineage>
</organism>
<keyword evidence="7" id="KW-0732">Signal</keyword>
<evidence type="ECO:0000259" key="12">
    <source>
        <dbReference type="Pfam" id="PF03895"/>
    </source>
</evidence>
<evidence type="ECO:0000256" key="8">
    <source>
        <dbReference type="ARBA" id="ARBA00022927"/>
    </source>
</evidence>
<accession>A0A267AF30</accession>